<keyword evidence="2" id="KW-0413">Isomerase</keyword>
<feature type="domain" description="Xylose isomerase-like TIM barrel" evidence="1">
    <location>
        <begin position="39"/>
        <end position="265"/>
    </location>
</feature>
<sequence>MKLGYQTNTWGGVVGHPAGVTSIKDLFYLANGSTEEALQDIKDAGFKGFELFDGNLMEYKDQKEAFKELIKRHSLEFVGVYAGANFIYPDIWTEELLRLEEAASLASELGARHFVVGGGAVRANGILDSDYRQLGEALNQVAALAEKYGLIPSYHPHLGTIVQSPDQLDKLMPLTTINLCPDTAHIEAGGGDPVEVIKKYINRIKYIHLKDYRDGAFVPLGEGVQKFDQMIRLLDDAGYDDWIIIELDQYDDPKKGATISREYLTQFEKVNR</sequence>
<evidence type="ECO:0000313" key="3">
    <source>
        <dbReference type="Proteomes" id="UP000054099"/>
    </source>
</evidence>
<dbReference type="GO" id="GO:0016853">
    <property type="term" value="F:isomerase activity"/>
    <property type="evidence" value="ECO:0007669"/>
    <property type="project" value="UniProtKB-KW"/>
</dbReference>
<dbReference type="InterPro" id="IPR050312">
    <property type="entry name" value="IolE/XylAMocC-like"/>
</dbReference>
<reference evidence="2 3" key="1">
    <citation type="journal article" date="2014" name="Antonie Van Leeuwenhoek">
        <title>Fictibacillus enclensis sp. nov., isolated from marine sediment.</title>
        <authorList>
            <person name="Dastager S.G."/>
            <person name="Mawlankar R."/>
            <person name="Srinivasan K."/>
            <person name="Tang S.K."/>
            <person name="Lee J.C."/>
            <person name="Ramana V.V."/>
            <person name="Shouche Y.S."/>
        </authorList>
    </citation>
    <scope>NUCLEOTIDE SEQUENCE [LARGE SCALE GENOMIC DNA]</scope>
    <source>
        <strain evidence="2 3">NIO-1003</strain>
    </source>
</reference>
<name>A0A0V8J5A2_9BACL</name>
<dbReference type="Gene3D" id="3.20.20.150">
    <property type="entry name" value="Divalent-metal-dependent TIM barrel enzymes"/>
    <property type="match status" value="1"/>
</dbReference>
<dbReference type="Proteomes" id="UP000054099">
    <property type="component" value="Unassembled WGS sequence"/>
</dbReference>
<keyword evidence="3" id="KW-1185">Reference proteome</keyword>
<dbReference type="EMBL" id="LNQN01000005">
    <property type="protein sequence ID" value="KSU82141.1"/>
    <property type="molecule type" value="Genomic_DNA"/>
</dbReference>
<dbReference type="RefSeq" id="WP_061974145.1">
    <property type="nucleotide sequence ID" value="NZ_FMAV01000003.1"/>
</dbReference>
<dbReference type="InterPro" id="IPR013022">
    <property type="entry name" value="Xyl_isomerase-like_TIM-brl"/>
</dbReference>
<dbReference type="PANTHER" id="PTHR12110:SF41">
    <property type="entry name" value="INOSOSE DEHYDRATASE"/>
    <property type="match status" value="1"/>
</dbReference>
<dbReference type="InterPro" id="IPR036237">
    <property type="entry name" value="Xyl_isomerase-like_sf"/>
</dbReference>
<dbReference type="SUPFAM" id="SSF51658">
    <property type="entry name" value="Xylose isomerase-like"/>
    <property type="match status" value="1"/>
</dbReference>
<dbReference type="Pfam" id="PF01261">
    <property type="entry name" value="AP_endonuc_2"/>
    <property type="match status" value="1"/>
</dbReference>
<dbReference type="OrthoDB" id="9779184at2"/>
<proteinExistence type="predicted"/>
<protein>
    <submittedName>
        <fullName evidence="2">Sugar phosphate isomerase</fullName>
    </submittedName>
</protein>
<accession>A0A0V8J5A2</accession>
<dbReference type="AlphaFoldDB" id="A0A0V8J5A2"/>
<dbReference type="PANTHER" id="PTHR12110">
    <property type="entry name" value="HYDROXYPYRUVATE ISOMERASE"/>
    <property type="match status" value="1"/>
</dbReference>
<evidence type="ECO:0000313" key="2">
    <source>
        <dbReference type="EMBL" id="KSU82141.1"/>
    </source>
</evidence>
<organism evidence="2 3">
    <name type="scientific">Fictibacillus enclensis</name>
    <dbReference type="NCBI Taxonomy" id="1017270"/>
    <lineage>
        <taxon>Bacteria</taxon>
        <taxon>Bacillati</taxon>
        <taxon>Bacillota</taxon>
        <taxon>Bacilli</taxon>
        <taxon>Bacillales</taxon>
        <taxon>Fictibacillaceae</taxon>
        <taxon>Fictibacillus</taxon>
    </lineage>
</organism>
<gene>
    <name evidence="2" type="ORF">AS030_17910</name>
</gene>
<comment type="caution">
    <text evidence="2">The sequence shown here is derived from an EMBL/GenBank/DDBJ whole genome shotgun (WGS) entry which is preliminary data.</text>
</comment>
<evidence type="ECO:0000259" key="1">
    <source>
        <dbReference type="Pfam" id="PF01261"/>
    </source>
</evidence>